<dbReference type="EMBL" id="MARB01000001">
    <property type="protein sequence ID" value="ODJ89634.1"/>
    <property type="molecule type" value="Genomic_DNA"/>
</dbReference>
<dbReference type="AlphaFoldDB" id="A0A7Z1AI06"/>
<accession>A0A7Z1AI06</accession>
<sequence length="82" mass="9053">MNKPLVFLVPILWLFGCSNSSEEDTRAGPGTDERKYSVCECVNEPIRSGKKAQACGKLAQTLPDHVNRVMACKGETVKDKQQ</sequence>
<proteinExistence type="predicted"/>
<keyword evidence="2" id="KW-1185">Reference proteome</keyword>
<name>A0A7Z1AI06_9GAMM</name>
<dbReference type="PROSITE" id="PS51257">
    <property type="entry name" value="PROKAR_LIPOPROTEIN"/>
    <property type="match status" value="1"/>
</dbReference>
<reference evidence="1 2" key="1">
    <citation type="submission" date="2016-06" db="EMBL/GenBank/DDBJ databases">
        <title>Genome sequence of endosymbiont of Candidatus Endolucinida thiodiazotropha.</title>
        <authorList>
            <person name="Poehlein A."/>
            <person name="Koenig S."/>
            <person name="Heiden S.E."/>
            <person name="Thuermer A."/>
            <person name="Voget S."/>
            <person name="Daniel R."/>
            <person name="Markert S."/>
            <person name="Gros O."/>
            <person name="Schweder T."/>
        </authorList>
    </citation>
    <scope>NUCLEOTIDE SEQUENCE [LARGE SCALE GENOMIC DNA]</scope>
    <source>
        <strain evidence="1 2">COS</strain>
    </source>
</reference>
<evidence type="ECO:0000313" key="2">
    <source>
        <dbReference type="Proteomes" id="UP000094769"/>
    </source>
</evidence>
<organism evidence="1 2">
    <name type="scientific">Candidatus Thiodiazotropha endolucinida</name>
    <dbReference type="NCBI Taxonomy" id="1655433"/>
    <lineage>
        <taxon>Bacteria</taxon>
        <taxon>Pseudomonadati</taxon>
        <taxon>Pseudomonadota</taxon>
        <taxon>Gammaproteobacteria</taxon>
        <taxon>Chromatiales</taxon>
        <taxon>Sedimenticolaceae</taxon>
        <taxon>Candidatus Thiodiazotropha</taxon>
    </lineage>
</organism>
<evidence type="ECO:0000313" key="1">
    <source>
        <dbReference type="EMBL" id="ODJ89634.1"/>
    </source>
</evidence>
<dbReference type="Proteomes" id="UP000094769">
    <property type="component" value="Unassembled WGS sequence"/>
</dbReference>
<comment type="caution">
    <text evidence="1">The sequence shown here is derived from an EMBL/GenBank/DDBJ whole genome shotgun (WGS) entry which is preliminary data.</text>
</comment>
<gene>
    <name evidence="1" type="ORF">CODIS_01940</name>
</gene>
<protein>
    <submittedName>
        <fullName evidence="1">Uncharacterized protein</fullName>
    </submittedName>
</protein>